<organism evidence="11 12">
    <name type="scientific">Phenylobacterium ferrooxidans</name>
    <dbReference type="NCBI Taxonomy" id="2982689"/>
    <lineage>
        <taxon>Bacteria</taxon>
        <taxon>Pseudomonadati</taxon>
        <taxon>Pseudomonadota</taxon>
        <taxon>Alphaproteobacteria</taxon>
        <taxon>Caulobacterales</taxon>
        <taxon>Caulobacteraceae</taxon>
        <taxon>Phenylobacterium</taxon>
    </lineage>
</organism>
<reference evidence="11 12" key="1">
    <citation type="submission" date="2022-09" db="EMBL/GenBank/DDBJ databases">
        <title>New species of Phenylobacterium.</title>
        <authorList>
            <person name="Mieszkin S."/>
        </authorList>
    </citation>
    <scope>NUCLEOTIDE SEQUENCE [LARGE SCALE GENOMIC DNA]</scope>
    <source>
        <strain evidence="11 12">HK31-G</strain>
    </source>
</reference>
<dbReference type="Pfam" id="PF00687">
    <property type="entry name" value="Ribosomal_L1"/>
    <property type="match status" value="1"/>
</dbReference>
<dbReference type="InterPro" id="IPR016095">
    <property type="entry name" value="Ribosomal_uL1_3-a/b-sand"/>
</dbReference>
<dbReference type="EMBL" id="JAOTJD010000043">
    <property type="protein sequence ID" value="MFD3265977.1"/>
    <property type="molecule type" value="Genomic_DNA"/>
</dbReference>
<comment type="function">
    <text evidence="9">Binds directly to 23S rRNA. The L1 stalk is quite mobile in the ribosome, and is involved in E site tRNA release.</text>
</comment>
<keyword evidence="5 9" id="KW-0694">RNA-binding</keyword>
<comment type="caution">
    <text evidence="11">The sequence shown here is derived from an EMBL/GenBank/DDBJ whole genome shotgun (WGS) entry which is preliminary data.</text>
</comment>
<dbReference type="RefSeq" id="WP_377371298.1">
    <property type="nucleotide sequence ID" value="NZ_JAOTJD010000043.1"/>
</dbReference>
<keyword evidence="9" id="KW-0820">tRNA-binding</keyword>
<evidence type="ECO:0000256" key="8">
    <source>
        <dbReference type="ARBA" id="ARBA00035241"/>
    </source>
</evidence>
<name>A0ABW6D0J1_9CAUL</name>
<evidence type="ECO:0000256" key="9">
    <source>
        <dbReference type="HAMAP-Rule" id="MF_01318"/>
    </source>
</evidence>
<keyword evidence="6 9" id="KW-0689">Ribosomal protein</keyword>
<dbReference type="CDD" id="cd00403">
    <property type="entry name" value="Ribosomal_L1"/>
    <property type="match status" value="1"/>
</dbReference>
<keyword evidence="12" id="KW-1185">Reference proteome</keyword>
<keyword evidence="7 9" id="KW-0687">Ribonucleoprotein</keyword>
<evidence type="ECO:0000256" key="5">
    <source>
        <dbReference type="ARBA" id="ARBA00022884"/>
    </source>
</evidence>
<evidence type="ECO:0000256" key="10">
    <source>
        <dbReference type="RuleBase" id="RU000659"/>
    </source>
</evidence>
<comment type="function">
    <text evidence="9">Protein L1 is also a translational repressor protein, it controls the translation of the L11 operon by binding to its mRNA.</text>
</comment>
<dbReference type="PIRSF" id="PIRSF002155">
    <property type="entry name" value="Ribosomal_L1"/>
    <property type="match status" value="1"/>
</dbReference>
<evidence type="ECO:0000256" key="1">
    <source>
        <dbReference type="ARBA" id="ARBA00010531"/>
    </source>
</evidence>
<evidence type="ECO:0000256" key="7">
    <source>
        <dbReference type="ARBA" id="ARBA00023274"/>
    </source>
</evidence>
<evidence type="ECO:0000256" key="2">
    <source>
        <dbReference type="ARBA" id="ARBA00022491"/>
    </source>
</evidence>
<dbReference type="Gene3D" id="3.30.190.20">
    <property type="match status" value="1"/>
</dbReference>
<dbReference type="InterPro" id="IPR023674">
    <property type="entry name" value="Ribosomal_uL1-like"/>
</dbReference>
<dbReference type="Gene3D" id="3.40.50.790">
    <property type="match status" value="1"/>
</dbReference>
<dbReference type="InterPro" id="IPR023673">
    <property type="entry name" value="Ribosomal_uL1_CS"/>
</dbReference>
<dbReference type="GO" id="GO:0005840">
    <property type="term" value="C:ribosome"/>
    <property type="evidence" value="ECO:0007669"/>
    <property type="project" value="UniProtKB-KW"/>
</dbReference>
<gene>
    <name evidence="9 11" type="primary">rplA</name>
    <name evidence="11" type="ORF">OCL97_18625</name>
</gene>
<sequence length="229" mass="23832">MAKQAKRIQAWTGDRLANHAVTDAVKLVKANATAKFDESIEIAVNLGVDPRHADQQVRGVVNLPSGTGRDVRVAVIAKDAKAAEATAAGADIVGGEELVERIQGGFMEFDRVIATPDMMALVGRLGKVLGPRGLMPNPRVGTVTPNVGQAVKDAKGGAIEFRTEKTGIIHAGIGKASFTEDALLANVRALVDALNKAKPSGAKGIYIKRISLSSTMGPGFKVDTTSVGA</sequence>
<evidence type="ECO:0000256" key="3">
    <source>
        <dbReference type="ARBA" id="ARBA00022730"/>
    </source>
</evidence>
<keyword evidence="3 9" id="KW-0699">rRNA-binding</keyword>
<comment type="similarity">
    <text evidence="1 9 10">Belongs to the universal ribosomal protein uL1 family.</text>
</comment>
<dbReference type="NCBIfam" id="TIGR01169">
    <property type="entry name" value="rplA_bact"/>
    <property type="match status" value="1"/>
</dbReference>
<dbReference type="PANTHER" id="PTHR36427">
    <property type="entry name" value="54S RIBOSOMAL PROTEIN L1, MITOCHONDRIAL"/>
    <property type="match status" value="1"/>
</dbReference>
<evidence type="ECO:0000256" key="6">
    <source>
        <dbReference type="ARBA" id="ARBA00022980"/>
    </source>
</evidence>
<dbReference type="HAMAP" id="MF_01318_B">
    <property type="entry name" value="Ribosomal_uL1_B"/>
    <property type="match status" value="1"/>
</dbReference>
<evidence type="ECO:0000313" key="12">
    <source>
        <dbReference type="Proteomes" id="UP001598130"/>
    </source>
</evidence>
<dbReference type="PANTHER" id="PTHR36427:SF3">
    <property type="entry name" value="LARGE RIBOSOMAL SUBUNIT PROTEIN UL1M"/>
    <property type="match status" value="1"/>
</dbReference>
<proteinExistence type="inferred from homology"/>
<dbReference type="InterPro" id="IPR002143">
    <property type="entry name" value="Ribosomal_uL1"/>
</dbReference>
<keyword evidence="2 9" id="KW-0678">Repressor</keyword>
<accession>A0ABW6D0J1</accession>
<dbReference type="InterPro" id="IPR005878">
    <property type="entry name" value="Ribosom_uL1_bac-type"/>
</dbReference>
<dbReference type="Proteomes" id="UP001598130">
    <property type="component" value="Unassembled WGS sequence"/>
</dbReference>
<comment type="subunit">
    <text evidence="9">Part of the 50S ribosomal subunit.</text>
</comment>
<evidence type="ECO:0000256" key="4">
    <source>
        <dbReference type="ARBA" id="ARBA00022845"/>
    </source>
</evidence>
<dbReference type="InterPro" id="IPR028364">
    <property type="entry name" value="Ribosomal_uL1/biogenesis"/>
</dbReference>
<keyword evidence="4 9" id="KW-0810">Translation regulation</keyword>
<dbReference type="PROSITE" id="PS01199">
    <property type="entry name" value="RIBOSOMAL_L1"/>
    <property type="match status" value="1"/>
</dbReference>
<protein>
    <recommendedName>
        <fullName evidence="8 9">Large ribosomal subunit protein uL1</fullName>
    </recommendedName>
</protein>
<evidence type="ECO:0000313" key="11">
    <source>
        <dbReference type="EMBL" id="MFD3265977.1"/>
    </source>
</evidence>
<dbReference type="SUPFAM" id="SSF56808">
    <property type="entry name" value="Ribosomal protein L1"/>
    <property type="match status" value="1"/>
</dbReference>